<accession>A0A2A5JE29</accession>
<reference evidence="1 2" key="1">
    <citation type="submission" date="2017-07" db="EMBL/GenBank/DDBJ databases">
        <title>Draft sequence of Rhodococcus enclensis 23b-28.</title>
        <authorList>
            <person name="Besaury L."/>
            <person name="Sancelme M."/>
            <person name="Amato P."/>
            <person name="Lallement A."/>
            <person name="Delort A.-M."/>
        </authorList>
    </citation>
    <scope>NUCLEOTIDE SEQUENCE [LARGE SCALE GENOMIC DNA]</scope>
    <source>
        <strain evidence="1 2">23b-28</strain>
    </source>
</reference>
<name>A0A2A5JE29_RHOSG</name>
<comment type="caution">
    <text evidence="1">The sequence shown here is derived from an EMBL/GenBank/DDBJ whole genome shotgun (WGS) entry which is preliminary data.</text>
</comment>
<dbReference type="RefSeq" id="WP_099697383.1">
    <property type="nucleotide sequence ID" value="NZ_NOVD01000004.1"/>
</dbReference>
<evidence type="ECO:0000313" key="2">
    <source>
        <dbReference type="Proteomes" id="UP000230886"/>
    </source>
</evidence>
<protein>
    <submittedName>
        <fullName evidence="1">Uncharacterized protein</fullName>
    </submittedName>
</protein>
<sequence>MTYRLQIVEANGADDTFYHFGGADFSTEAEARKELNSLPEFKSTVDIPNRYIVDLLAGDGDILADREISAQTVESLLGETIADMREEAKLVSS</sequence>
<evidence type="ECO:0000313" key="1">
    <source>
        <dbReference type="EMBL" id="PCK27838.1"/>
    </source>
</evidence>
<proteinExistence type="predicted"/>
<dbReference type="Proteomes" id="UP000230886">
    <property type="component" value="Unassembled WGS sequence"/>
</dbReference>
<dbReference type="EMBL" id="NOVD01000004">
    <property type="protein sequence ID" value="PCK27838.1"/>
    <property type="molecule type" value="Genomic_DNA"/>
</dbReference>
<organism evidence="1 2">
    <name type="scientific">Rhodococcus qingshengii</name>
    <dbReference type="NCBI Taxonomy" id="334542"/>
    <lineage>
        <taxon>Bacteria</taxon>
        <taxon>Bacillati</taxon>
        <taxon>Actinomycetota</taxon>
        <taxon>Actinomycetes</taxon>
        <taxon>Mycobacteriales</taxon>
        <taxon>Nocardiaceae</taxon>
        <taxon>Rhodococcus</taxon>
        <taxon>Rhodococcus erythropolis group</taxon>
    </lineage>
</organism>
<gene>
    <name evidence="1" type="ORF">CHR55_10160</name>
</gene>
<dbReference type="AlphaFoldDB" id="A0A2A5JE29"/>